<dbReference type="AlphaFoldDB" id="A0A0F6W7P9"/>
<reference evidence="2 3" key="1">
    <citation type="submission" date="2015-03" db="EMBL/GenBank/DDBJ databases">
        <title>Genome assembly of Sandaracinus amylolyticus DSM 53668.</title>
        <authorList>
            <person name="Sharma G."/>
            <person name="Subramanian S."/>
        </authorList>
    </citation>
    <scope>NUCLEOTIDE SEQUENCE [LARGE SCALE GENOMIC DNA]</scope>
    <source>
        <strain evidence="2 3">DSM 53668</strain>
    </source>
</reference>
<keyword evidence="1" id="KW-0732">Signal</keyword>
<dbReference type="RefSeq" id="WP_157069655.1">
    <property type="nucleotide sequence ID" value="NZ_CP011125.1"/>
</dbReference>
<dbReference type="KEGG" id="samy:DB32_006691"/>
<dbReference type="Proteomes" id="UP000034883">
    <property type="component" value="Chromosome"/>
</dbReference>
<accession>A0A0F6W7P9</accession>
<proteinExistence type="predicted"/>
<organism evidence="2 3">
    <name type="scientific">Sandaracinus amylolyticus</name>
    <dbReference type="NCBI Taxonomy" id="927083"/>
    <lineage>
        <taxon>Bacteria</taxon>
        <taxon>Pseudomonadati</taxon>
        <taxon>Myxococcota</taxon>
        <taxon>Polyangia</taxon>
        <taxon>Polyangiales</taxon>
        <taxon>Sandaracinaceae</taxon>
        <taxon>Sandaracinus</taxon>
    </lineage>
</organism>
<gene>
    <name evidence="2" type="ORF">DB32_006691</name>
</gene>
<dbReference type="EMBL" id="CP011125">
    <property type="protein sequence ID" value="AKF09542.1"/>
    <property type="molecule type" value="Genomic_DNA"/>
</dbReference>
<dbReference type="PROSITE" id="PS51257">
    <property type="entry name" value="PROKAR_LIPOPROTEIN"/>
    <property type="match status" value="1"/>
</dbReference>
<evidence type="ECO:0000313" key="2">
    <source>
        <dbReference type="EMBL" id="AKF09542.1"/>
    </source>
</evidence>
<feature type="chain" id="PRO_5002511238" description="Lipoprotein" evidence="1">
    <location>
        <begin position="20"/>
        <end position="64"/>
    </location>
</feature>
<keyword evidence="3" id="KW-1185">Reference proteome</keyword>
<sequence length="64" mass="6843">MRPALLAFLSLVALTTACAHNHARNQCLAHCERVNQACVIDATTSAALGQCSQEASWCVQSCPR</sequence>
<evidence type="ECO:0008006" key="4">
    <source>
        <dbReference type="Google" id="ProtNLM"/>
    </source>
</evidence>
<dbReference type="STRING" id="927083.DB32_006691"/>
<feature type="signal peptide" evidence="1">
    <location>
        <begin position="1"/>
        <end position="19"/>
    </location>
</feature>
<evidence type="ECO:0000313" key="3">
    <source>
        <dbReference type="Proteomes" id="UP000034883"/>
    </source>
</evidence>
<evidence type="ECO:0000256" key="1">
    <source>
        <dbReference type="SAM" id="SignalP"/>
    </source>
</evidence>
<protein>
    <recommendedName>
        <fullName evidence="4">Lipoprotein</fullName>
    </recommendedName>
</protein>
<name>A0A0F6W7P9_9BACT</name>